<organism evidence="3 4">
    <name type="scientific">Methylomarinovum caldicuralii</name>
    <dbReference type="NCBI Taxonomy" id="438856"/>
    <lineage>
        <taxon>Bacteria</taxon>
        <taxon>Pseudomonadati</taxon>
        <taxon>Pseudomonadota</taxon>
        <taxon>Gammaproteobacteria</taxon>
        <taxon>Methylococcales</taxon>
        <taxon>Methylothermaceae</taxon>
        <taxon>Methylomarinovum</taxon>
    </lineage>
</organism>
<dbReference type="SUPFAM" id="SSF53474">
    <property type="entry name" value="alpha/beta-Hydrolases"/>
    <property type="match status" value="1"/>
</dbReference>
<dbReference type="Proteomes" id="UP001321825">
    <property type="component" value="Chromosome"/>
</dbReference>
<keyword evidence="4" id="KW-1185">Reference proteome</keyword>
<dbReference type="PRINTS" id="PR00111">
    <property type="entry name" value="ABHYDROLASE"/>
</dbReference>
<evidence type="ECO:0000259" key="2">
    <source>
        <dbReference type="Pfam" id="PF00561"/>
    </source>
</evidence>
<accession>A0AAU9CSD5</accession>
<dbReference type="EC" id="3.1.1.85" evidence="3"/>
<name>A0AAU9CSD5_9GAMM</name>
<dbReference type="GO" id="GO:0016020">
    <property type="term" value="C:membrane"/>
    <property type="evidence" value="ECO:0007669"/>
    <property type="project" value="TreeGrafter"/>
</dbReference>
<evidence type="ECO:0000313" key="3">
    <source>
        <dbReference type="EMBL" id="BCX82407.1"/>
    </source>
</evidence>
<dbReference type="AlphaFoldDB" id="A0AAU9CSD5"/>
<evidence type="ECO:0000313" key="4">
    <source>
        <dbReference type="Proteomes" id="UP001321825"/>
    </source>
</evidence>
<dbReference type="RefSeq" id="WP_317704810.1">
    <property type="nucleotide sequence ID" value="NZ_AP024714.1"/>
</dbReference>
<sequence>MIRLTVRRVGCGPPLVLLPGWAMHSGVWGALVEQLAHHFQLLLVDLPPVCRADAAPALIAALAEQVPAAGWLGWSLGGQLALQLAHRYPERVTGLVLVASNPRFLAAPDWAGMAAAAFSDLERRVREDPVRGLRRFLALVAKGGPAARSLTQLWRQRPPPPLETLLAGLSWLRQWDLRAALPQLSCPSLWLGSEDDVLVPAAAMRAAARLSGGRWLEVTGGHAPFLADPAAVAAAIRNALT</sequence>
<proteinExistence type="predicted"/>
<protein>
    <submittedName>
        <fullName evidence="3">Pimeloyl-[acyl-carrier protein] methyl ester esterase</fullName>
        <ecNumber evidence="3">3.1.1.85</ecNumber>
    </submittedName>
</protein>
<dbReference type="GO" id="GO:0090499">
    <property type="term" value="F:pimelyl-[acyl-carrier protein] methyl ester esterase activity"/>
    <property type="evidence" value="ECO:0007669"/>
    <property type="project" value="UniProtKB-EC"/>
</dbReference>
<dbReference type="EMBL" id="AP024714">
    <property type="protein sequence ID" value="BCX82407.1"/>
    <property type="molecule type" value="Genomic_DNA"/>
</dbReference>
<dbReference type="Gene3D" id="3.40.50.1820">
    <property type="entry name" value="alpha/beta hydrolase"/>
    <property type="match status" value="1"/>
</dbReference>
<evidence type="ECO:0000256" key="1">
    <source>
        <dbReference type="ARBA" id="ARBA00022801"/>
    </source>
</evidence>
<reference evidence="4" key="1">
    <citation type="journal article" date="2024" name="Int. J. Syst. Evol. Microbiol.">
        <title>Methylomarinovum tepidoasis sp. nov., a moderately thermophilic methanotroph of the family Methylothermaceae isolated from a deep-sea hydrothermal field.</title>
        <authorList>
            <person name="Hirayama H."/>
            <person name="Takaki Y."/>
            <person name="Abe M."/>
            <person name="Miyazaki M."/>
            <person name="Uematsu K."/>
            <person name="Matsui Y."/>
            <person name="Takai K."/>
        </authorList>
    </citation>
    <scope>NUCLEOTIDE SEQUENCE [LARGE SCALE GENOMIC DNA]</scope>
    <source>
        <strain evidence="4">IT-9</strain>
    </source>
</reference>
<dbReference type="Pfam" id="PF00561">
    <property type="entry name" value="Abhydrolase_1"/>
    <property type="match status" value="1"/>
</dbReference>
<gene>
    <name evidence="3" type="ORF">MIT9_P1993</name>
</gene>
<feature type="domain" description="AB hydrolase-1" evidence="2">
    <location>
        <begin position="13"/>
        <end position="227"/>
    </location>
</feature>
<dbReference type="PANTHER" id="PTHR43798:SF31">
    <property type="entry name" value="AB HYDROLASE SUPERFAMILY PROTEIN YCLE"/>
    <property type="match status" value="1"/>
</dbReference>
<keyword evidence="1 3" id="KW-0378">Hydrolase</keyword>
<dbReference type="KEGG" id="mcau:MIT9_P1993"/>
<dbReference type="PANTHER" id="PTHR43798">
    <property type="entry name" value="MONOACYLGLYCEROL LIPASE"/>
    <property type="match status" value="1"/>
</dbReference>
<dbReference type="InterPro" id="IPR029058">
    <property type="entry name" value="AB_hydrolase_fold"/>
</dbReference>
<dbReference type="InterPro" id="IPR000073">
    <property type="entry name" value="AB_hydrolase_1"/>
</dbReference>
<dbReference type="InterPro" id="IPR050266">
    <property type="entry name" value="AB_hydrolase_sf"/>
</dbReference>